<dbReference type="InterPro" id="IPR039424">
    <property type="entry name" value="SBP_5"/>
</dbReference>
<dbReference type="Proteomes" id="UP000678317">
    <property type="component" value="Unassembled WGS sequence"/>
</dbReference>
<sequence length="591" mass="59854">MAAGTLVLLSACTTAEPEQVRTDTAVVAVAAPFTSLNAGTAEGRTPGSTLVRSLVNGGFVSLDEDGVAVLDEGFGTVEKLADSPLTVRYTIAPDAAWSDGTAVTPDDLLLEWAARSGQLDDVTPELDAQGGITNNDALDAGVAFAATSPALVQVQQRPTVEGATLTLVYAAPVPDWQAALDVNVPAHVVGRSALGVEDATAAAAAVSKAIVDEDKAALSSVSAAWRTQFDADALAQHVDHAVTTGPYAVDLVVPGERVELVRNEEYRGEQPARYERLVVRSDLDPLEEVEALAAGTVDVVTPASTTDVLDALTEVSGAEVRTGGDSQLQLELQAAGAGAFDPATYGGDAAVASAVRRAFLLTVPRDALAADVVAPLWPDADVASGLLPSVAPGAGGVTADGAADVAGARRLLTEAGVSEPVAVRVLTNTSDPLRSAMLDLIVASAAEAGFEVEPYTPVDGLGPDLATPGAWDAALVPVPQSDLPLDSVLARWRTGGATNVTGWSDAATDAAVATLSQTLDPAAAPAPLAAVAESLAAGGAAVPLVRQPIVVATRGSAAPTPGTTPAAPEVEPLALGRADLTSWWSWARTDA</sequence>
<evidence type="ECO:0000313" key="2">
    <source>
        <dbReference type="EMBL" id="MBO3086460.1"/>
    </source>
</evidence>
<protein>
    <recommendedName>
        <fullName evidence="1">Solute-binding protein family 5 domain-containing protein</fullName>
    </recommendedName>
</protein>
<gene>
    <name evidence="2" type="ORF">J4035_17585</name>
</gene>
<keyword evidence="3" id="KW-1185">Reference proteome</keyword>
<dbReference type="Gene3D" id="3.10.105.10">
    <property type="entry name" value="Dipeptide-binding Protein, Domain 3"/>
    <property type="match status" value="1"/>
</dbReference>
<dbReference type="EMBL" id="JAGFBM010000010">
    <property type="protein sequence ID" value="MBO3086460.1"/>
    <property type="molecule type" value="Genomic_DNA"/>
</dbReference>
<organism evidence="2 3">
    <name type="scientific">Cellulomonas fengjieae</name>
    <dbReference type="NCBI Taxonomy" id="2819978"/>
    <lineage>
        <taxon>Bacteria</taxon>
        <taxon>Bacillati</taxon>
        <taxon>Actinomycetota</taxon>
        <taxon>Actinomycetes</taxon>
        <taxon>Micrococcales</taxon>
        <taxon>Cellulomonadaceae</taxon>
        <taxon>Cellulomonas</taxon>
    </lineage>
</organism>
<evidence type="ECO:0000313" key="3">
    <source>
        <dbReference type="Proteomes" id="UP000678317"/>
    </source>
</evidence>
<dbReference type="SUPFAM" id="SSF53850">
    <property type="entry name" value="Periplasmic binding protein-like II"/>
    <property type="match status" value="1"/>
</dbReference>
<reference evidence="2 3" key="1">
    <citation type="submission" date="2021-03" db="EMBL/GenBank/DDBJ databases">
        <title>novel species in genus Cellulomonas.</title>
        <authorList>
            <person name="Zhang G."/>
        </authorList>
    </citation>
    <scope>NUCLEOTIDE SEQUENCE [LARGE SCALE GENOMIC DNA]</scope>
    <source>
        <strain evidence="3">zg-ZUI188</strain>
    </source>
</reference>
<dbReference type="RefSeq" id="WP_208209865.1">
    <property type="nucleotide sequence ID" value="NZ_CP074404.1"/>
</dbReference>
<dbReference type="PANTHER" id="PTHR30290:SF65">
    <property type="entry name" value="MONOACYL PHOSPHATIDYLINOSITOL TETRAMANNOSIDE-BINDING PROTEIN LPQW-RELATED"/>
    <property type="match status" value="1"/>
</dbReference>
<name>A0ABS3SL43_9CELL</name>
<dbReference type="Pfam" id="PF00496">
    <property type="entry name" value="SBP_bac_5"/>
    <property type="match status" value="1"/>
</dbReference>
<comment type="caution">
    <text evidence="2">The sequence shown here is derived from an EMBL/GenBank/DDBJ whole genome shotgun (WGS) entry which is preliminary data.</text>
</comment>
<dbReference type="PANTHER" id="PTHR30290">
    <property type="entry name" value="PERIPLASMIC BINDING COMPONENT OF ABC TRANSPORTER"/>
    <property type="match status" value="1"/>
</dbReference>
<evidence type="ECO:0000259" key="1">
    <source>
        <dbReference type="Pfam" id="PF00496"/>
    </source>
</evidence>
<accession>A0ABS3SL43</accession>
<feature type="domain" description="Solute-binding protein family 5" evidence="1">
    <location>
        <begin position="81"/>
        <end position="496"/>
    </location>
</feature>
<dbReference type="InterPro" id="IPR000914">
    <property type="entry name" value="SBP_5_dom"/>
</dbReference>
<dbReference type="Gene3D" id="3.40.190.10">
    <property type="entry name" value="Periplasmic binding protein-like II"/>
    <property type="match status" value="1"/>
</dbReference>
<proteinExistence type="predicted"/>